<keyword evidence="2" id="KW-0269">Exonuclease</keyword>
<dbReference type="GO" id="GO:0004527">
    <property type="term" value="F:exonuclease activity"/>
    <property type="evidence" value="ECO:0007669"/>
    <property type="project" value="UniProtKB-KW"/>
</dbReference>
<evidence type="ECO:0000313" key="3">
    <source>
        <dbReference type="Proteomes" id="UP001597297"/>
    </source>
</evidence>
<keyword evidence="2" id="KW-0540">Nuclease</keyword>
<dbReference type="Gene3D" id="3.90.320.10">
    <property type="match status" value="1"/>
</dbReference>
<organism evidence="2 3">
    <name type="scientific">Rubritalea spongiae</name>
    <dbReference type="NCBI Taxonomy" id="430797"/>
    <lineage>
        <taxon>Bacteria</taxon>
        <taxon>Pseudomonadati</taxon>
        <taxon>Verrucomicrobiota</taxon>
        <taxon>Verrucomicrobiia</taxon>
        <taxon>Verrucomicrobiales</taxon>
        <taxon>Rubritaleaceae</taxon>
        <taxon>Rubritalea</taxon>
    </lineage>
</organism>
<accession>A0ABW5DXT3</accession>
<keyword evidence="2" id="KW-0378">Hydrolase</keyword>
<dbReference type="EMBL" id="JBHUJC010000003">
    <property type="protein sequence ID" value="MFD2275132.1"/>
    <property type="molecule type" value="Genomic_DNA"/>
</dbReference>
<proteinExistence type="predicted"/>
<keyword evidence="3" id="KW-1185">Reference proteome</keyword>
<dbReference type="RefSeq" id="WP_377094877.1">
    <property type="nucleotide sequence ID" value="NZ_JBHSJM010000001.1"/>
</dbReference>
<protein>
    <submittedName>
        <fullName evidence="2">RecB family exonuclease</fullName>
    </submittedName>
</protein>
<evidence type="ECO:0000313" key="2">
    <source>
        <dbReference type="EMBL" id="MFD2275132.1"/>
    </source>
</evidence>
<evidence type="ECO:0000259" key="1">
    <source>
        <dbReference type="Pfam" id="PF12705"/>
    </source>
</evidence>
<dbReference type="InterPro" id="IPR038726">
    <property type="entry name" value="PDDEXK_AddAB-type"/>
</dbReference>
<dbReference type="Pfam" id="PF12705">
    <property type="entry name" value="PDDEXK_1"/>
    <property type="match status" value="1"/>
</dbReference>
<dbReference type="Proteomes" id="UP001597297">
    <property type="component" value="Unassembled WGS sequence"/>
</dbReference>
<name>A0ABW5DXT3_9BACT</name>
<feature type="domain" description="PD-(D/E)XK endonuclease-like" evidence="1">
    <location>
        <begin position="28"/>
        <end position="272"/>
    </location>
</feature>
<reference evidence="3" key="1">
    <citation type="journal article" date="2019" name="Int. J. Syst. Evol. Microbiol.">
        <title>The Global Catalogue of Microorganisms (GCM) 10K type strain sequencing project: providing services to taxonomists for standard genome sequencing and annotation.</title>
        <authorList>
            <consortium name="The Broad Institute Genomics Platform"/>
            <consortium name="The Broad Institute Genome Sequencing Center for Infectious Disease"/>
            <person name="Wu L."/>
            <person name="Ma J."/>
        </authorList>
    </citation>
    <scope>NUCLEOTIDE SEQUENCE [LARGE SCALE GENOMIC DNA]</scope>
    <source>
        <strain evidence="3">JCM 16545</strain>
    </source>
</reference>
<gene>
    <name evidence="2" type="ORF">ACFSQZ_01505</name>
</gene>
<dbReference type="InterPro" id="IPR011604">
    <property type="entry name" value="PDDEXK-like_dom_sf"/>
</dbReference>
<comment type="caution">
    <text evidence="2">The sequence shown here is derived from an EMBL/GenBank/DDBJ whole genome shotgun (WGS) entry which is preliminary data.</text>
</comment>
<sequence>MICIPKMKAKEAEPTYILRGQDGPLEYISASRLNCWMGCRRKFYFRYVLKLPTCTSPALHVGKSVHNALQDWNHGRWAAKPLAREELQKRFYAHWDSELKDNPVTWKTEQDEIDQCQHSWKVQETYLDSNSIPQEEALEGVEVRIEAELDDLPPLLGIVDLVREGGRIVDFKTAAKTPNEETAAFTHSTQLSLYALLYREATGKEESGMELHHLIKTKQPKVLVQKLKPVTDRKITELNDTLHRYVDSVIDEDWTPSPNFMCGSCEFFEQCKQWKGAVA</sequence>